<proteinExistence type="predicted"/>
<sequence>MDETKAQAALNMVMDAPHRVTDVTKLEGGVSNFTYLVETDNTPLILRTPPPGARSGNAHNMVREARVLQAVHPVFELAPKAIGYSDDPSATSDSFFIMEKREGLILKPGQKLDITPDQARALCDSFVDVFATLHQAPIPDTARDIFGDPDGFVARQVAGWTKRYHKLGLAEDFTDLVDWLDQNQPPPSPHTSLLHNDFKFDNMVLDPDDPTRIIGLLDWELAGLGDPLMDLGNALAYWIEAADPPAAHQFKRGPTDIPGMMTREDLINAYCARRGFERPESMAFYEAMGLFRLAIIALQVHVRFAGGPDVDGPFRNAGLMLLGRAHDLTKG</sequence>
<gene>
    <name evidence="2" type="ORF">HRQ87_16280</name>
</gene>
<dbReference type="InterPro" id="IPR052898">
    <property type="entry name" value="ACAD10-like"/>
</dbReference>
<dbReference type="Gene3D" id="3.30.200.20">
    <property type="entry name" value="Phosphorylase Kinase, domain 1"/>
    <property type="match status" value="1"/>
</dbReference>
<evidence type="ECO:0000259" key="1">
    <source>
        <dbReference type="Pfam" id="PF01636"/>
    </source>
</evidence>
<organism evidence="2 3">
    <name type="scientific">Parasulfitobacter algicola</name>
    <dbReference type="NCBI Taxonomy" id="2614809"/>
    <lineage>
        <taxon>Bacteria</taxon>
        <taxon>Pseudomonadati</taxon>
        <taxon>Pseudomonadota</taxon>
        <taxon>Alphaproteobacteria</taxon>
        <taxon>Rhodobacterales</taxon>
        <taxon>Roseobacteraceae</taxon>
        <taxon>Parasulfitobacter</taxon>
    </lineage>
</organism>
<dbReference type="Gene3D" id="3.90.1200.10">
    <property type="match status" value="1"/>
</dbReference>
<comment type="caution">
    <text evidence="2">The sequence shown here is derived from an EMBL/GenBank/DDBJ whole genome shotgun (WGS) entry which is preliminary data.</text>
</comment>
<dbReference type="SUPFAM" id="SSF56112">
    <property type="entry name" value="Protein kinase-like (PK-like)"/>
    <property type="match status" value="1"/>
</dbReference>
<dbReference type="Pfam" id="PF01636">
    <property type="entry name" value="APH"/>
    <property type="match status" value="1"/>
</dbReference>
<evidence type="ECO:0000313" key="2">
    <source>
        <dbReference type="EMBL" id="NSX56348.1"/>
    </source>
</evidence>
<dbReference type="InterPro" id="IPR002575">
    <property type="entry name" value="Aminoglycoside_PTrfase"/>
</dbReference>
<protein>
    <submittedName>
        <fullName evidence="2">Phosphotransferase family protein</fullName>
    </submittedName>
</protein>
<dbReference type="PROSITE" id="PS00108">
    <property type="entry name" value="PROTEIN_KINASE_ST"/>
    <property type="match status" value="1"/>
</dbReference>
<keyword evidence="3" id="KW-1185">Reference proteome</keyword>
<evidence type="ECO:0000313" key="3">
    <source>
        <dbReference type="Proteomes" id="UP000777935"/>
    </source>
</evidence>
<dbReference type="PANTHER" id="PTHR47829">
    <property type="entry name" value="HYDROLASE, PUTATIVE (AFU_ORTHOLOGUE AFUA_1G12880)-RELATED"/>
    <property type="match status" value="1"/>
</dbReference>
<reference evidence="2 3" key="1">
    <citation type="submission" date="2020-06" db="EMBL/GenBank/DDBJ databases">
        <title>Sulfitobacter algicola sp. nov., isolated from green algae.</title>
        <authorList>
            <person name="Wang C."/>
        </authorList>
    </citation>
    <scope>NUCLEOTIDE SEQUENCE [LARGE SCALE GENOMIC DNA]</scope>
    <source>
        <strain evidence="2 3">1151</strain>
    </source>
</reference>
<dbReference type="RefSeq" id="WP_174139504.1">
    <property type="nucleotide sequence ID" value="NZ_JABUFE010000012.1"/>
</dbReference>
<name>A0ABX2J0P7_9RHOB</name>
<accession>A0ABX2J0P7</accession>
<dbReference type="CDD" id="cd05154">
    <property type="entry name" value="ACAD10_11_N-like"/>
    <property type="match status" value="1"/>
</dbReference>
<dbReference type="InterPro" id="IPR011009">
    <property type="entry name" value="Kinase-like_dom_sf"/>
</dbReference>
<dbReference type="InterPro" id="IPR041726">
    <property type="entry name" value="ACAD10_11_N"/>
</dbReference>
<dbReference type="Proteomes" id="UP000777935">
    <property type="component" value="Unassembled WGS sequence"/>
</dbReference>
<dbReference type="PANTHER" id="PTHR47829:SF1">
    <property type="entry name" value="HAD FAMILY PHOSPHATASE"/>
    <property type="match status" value="1"/>
</dbReference>
<dbReference type="EMBL" id="JABUFE010000012">
    <property type="protein sequence ID" value="NSX56348.1"/>
    <property type="molecule type" value="Genomic_DNA"/>
</dbReference>
<feature type="domain" description="Aminoglycoside phosphotransferase" evidence="1">
    <location>
        <begin position="23"/>
        <end position="255"/>
    </location>
</feature>
<dbReference type="InterPro" id="IPR008271">
    <property type="entry name" value="Ser/Thr_kinase_AS"/>
</dbReference>